<sequence length="208" mass="23963">MNKFFIPLVTTLACSFLTLSTSFGQTLTQTQVKRFNQIYKNYGKIWLSGYKALLTSNISPGVGAHPVAPASTMVNQVVVSFYKTINANKKPTLVKNRYTFPGFNDFEYANQVCKIVLANSKQMARLEKNDFVARKFCEYTTFYYGLFVEDFSKDKVSSINAYVNRRHFTNQQWNNLTRGRYGFSYSMLQTRDLQVTRLGKYVQTTRKG</sequence>
<evidence type="ECO:0000313" key="2">
    <source>
        <dbReference type="EMBL" id="RIY32361.1"/>
    </source>
</evidence>
<keyword evidence="1" id="KW-0732">Signal</keyword>
<dbReference type="Proteomes" id="UP000265691">
    <property type="component" value="Unassembled WGS sequence"/>
</dbReference>
<proteinExistence type="predicted"/>
<protein>
    <submittedName>
        <fullName evidence="2">Uncharacterized protein</fullName>
    </submittedName>
</protein>
<name>A0A3A1Y4H6_9GAMM</name>
<dbReference type="RefSeq" id="WP_119525271.1">
    <property type="nucleotide sequence ID" value="NZ_NRHC01000059.1"/>
</dbReference>
<organism evidence="2 3">
    <name type="scientific">Psittacicella hinzii</name>
    <dbReference type="NCBI Taxonomy" id="2028575"/>
    <lineage>
        <taxon>Bacteria</taxon>
        <taxon>Pseudomonadati</taxon>
        <taxon>Pseudomonadota</taxon>
        <taxon>Gammaproteobacteria</taxon>
        <taxon>Pasteurellales</taxon>
        <taxon>Psittacicellaceae</taxon>
        <taxon>Psittacicella</taxon>
    </lineage>
</organism>
<feature type="chain" id="PRO_5017469659" evidence="1">
    <location>
        <begin position="25"/>
        <end position="208"/>
    </location>
</feature>
<accession>A0A3A1Y4H6</accession>
<evidence type="ECO:0000313" key="3">
    <source>
        <dbReference type="Proteomes" id="UP000265691"/>
    </source>
</evidence>
<evidence type="ECO:0000256" key="1">
    <source>
        <dbReference type="SAM" id="SignalP"/>
    </source>
</evidence>
<keyword evidence="3" id="KW-1185">Reference proteome</keyword>
<dbReference type="EMBL" id="NRHC01000059">
    <property type="protein sequence ID" value="RIY32361.1"/>
    <property type="molecule type" value="Genomic_DNA"/>
</dbReference>
<dbReference type="AlphaFoldDB" id="A0A3A1Y4H6"/>
<comment type="caution">
    <text evidence="2">The sequence shown here is derived from an EMBL/GenBank/DDBJ whole genome shotgun (WGS) entry which is preliminary data.</text>
</comment>
<gene>
    <name evidence="2" type="ORF">CKF54_05030</name>
</gene>
<feature type="signal peptide" evidence="1">
    <location>
        <begin position="1"/>
        <end position="24"/>
    </location>
</feature>
<reference evidence="2 3" key="1">
    <citation type="submission" date="2017-08" db="EMBL/GenBank/DDBJ databases">
        <title>Reclassification of Bisgaard taxon 37 and 44.</title>
        <authorList>
            <person name="Christensen H."/>
        </authorList>
    </citation>
    <scope>NUCLEOTIDE SEQUENCE [LARGE SCALE GENOMIC DNA]</scope>
    <source>
        <strain evidence="2 3">B96_3</strain>
    </source>
</reference>
<dbReference type="OrthoDB" id="5676422at2"/>